<organism evidence="2 3">
    <name type="scientific">Trinickia symbiotica</name>
    <dbReference type="NCBI Taxonomy" id="863227"/>
    <lineage>
        <taxon>Bacteria</taxon>
        <taxon>Pseudomonadati</taxon>
        <taxon>Pseudomonadota</taxon>
        <taxon>Betaproteobacteria</taxon>
        <taxon>Burkholderiales</taxon>
        <taxon>Burkholderiaceae</taxon>
        <taxon>Trinickia</taxon>
    </lineage>
</organism>
<evidence type="ECO:0000313" key="2">
    <source>
        <dbReference type="EMBL" id="PTB22642.1"/>
    </source>
</evidence>
<feature type="region of interest" description="Disordered" evidence="1">
    <location>
        <begin position="48"/>
        <end position="73"/>
    </location>
</feature>
<dbReference type="AlphaFoldDB" id="A0A2T3Y1L4"/>
<accession>A0A2T3Y1L4</accession>
<dbReference type="Proteomes" id="UP000240638">
    <property type="component" value="Unassembled WGS sequence"/>
</dbReference>
<protein>
    <submittedName>
        <fullName evidence="2">Uncharacterized protein</fullName>
    </submittedName>
</protein>
<name>A0A2T3Y1L4_9BURK</name>
<gene>
    <name evidence="2" type="ORF">C9I57_02420</name>
</gene>
<comment type="caution">
    <text evidence="2">The sequence shown here is derived from an EMBL/GenBank/DDBJ whole genome shotgun (WGS) entry which is preliminary data.</text>
</comment>
<evidence type="ECO:0000313" key="3">
    <source>
        <dbReference type="Proteomes" id="UP000240638"/>
    </source>
</evidence>
<feature type="region of interest" description="Disordered" evidence="1">
    <location>
        <begin position="1"/>
        <end position="26"/>
    </location>
</feature>
<proteinExistence type="predicted"/>
<evidence type="ECO:0000256" key="1">
    <source>
        <dbReference type="SAM" id="MobiDB-lite"/>
    </source>
</evidence>
<dbReference type="EMBL" id="PYUC01000001">
    <property type="protein sequence ID" value="PTB22642.1"/>
    <property type="molecule type" value="Genomic_DNA"/>
</dbReference>
<sequence length="73" mass="7789">MPQARRIDSPRPFSRARSAGGAGNRQKYSNLLIGATARAAPAVKRQAQSANCGDAKGGKREARQVSATQRLRP</sequence>
<reference evidence="2 3" key="1">
    <citation type="submission" date="2018-03" db="EMBL/GenBank/DDBJ databases">
        <title>Whole genome analyses suggest that Burkholderia sensu lato contains two further novel genera in the rhizoxinica-symbiotica group Mycetohabitans gen. nov., and Trinickia gen. nov.: implications for the evolution of diazotrophy and nodulation in the Burkholderiaceae.</title>
        <authorList>
            <person name="Estrada De Los Santos P."/>
            <person name="Palmer M."/>
            <person name="Chavez-Ramirez B."/>
            <person name="Steenkamp E.T."/>
            <person name="Hirsch A.M."/>
            <person name="Manyaka P."/>
            <person name="Maluk M."/>
            <person name="Lafos M."/>
            <person name="Crook M."/>
            <person name="Gross E."/>
            <person name="Simon M.F."/>
            <person name="Bueno Dos Reis Junior F."/>
            <person name="Poole P.S."/>
            <person name="Venter S.N."/>
            <person name="James E.K."/>
        </authorList>
    </citation>
    <scope>NUCLEOTIDE SEQUENCE [LARGE SCALE GENOMIC DNA]</scope>
    <source>
        <strain evidence="2 3">JPY-366</strain>
    </source>
</reference>